<feature type="compositionally biased region" description="Gly residues" evidence="1">
    <location>
        <begin position="99"/>
        <end position="123"/>
    </location>
</feature>
<evidence type="ECO:0000256" key="1">
    <source>
        <dbReference type="SAM" id="MobiDB-lite"/>
    </source>
</evidence>
<protein>
    <submittedName>
        <fullName evidence="2">Uncharacterized protein</fullName>
    </submittedName>
</protein>
<proteinExistence type="predicted"/>
<name>A0A195EL48_9HYME</name>
<feature type="region of interest" description="Disordered" evidence="1">
    <location>
        <begin position="99"/>
        <end position="152"/>
    </location>
</feature>
<dbReference type="Proteomes" id="UP000078492">
    <property type="component" value="Unassembled WGS sequence"/>
</dbReference>
<gene>
    <name evidence="2" type="ORF">ALC57_01627</name>
</gene>
<feature type="region of interest" description="Disordered" evidence="1">
    <location>
        <begin position="1"/>
        <end position="61"/>
    </location>
</feature>
<evidence type="ECO:0000313" key="2">
    <source>
        <dbReference type="EMBL" id="KYN28980.1"/>
    </source>
</evidence>
<organism evidence="2 3">
    <name type="scientific">Trachymyrmex cornetzi</name>
    <dbReference type="NCBI Taxonomy" id="471704"/>
    <lineage>
        <taxon>Eukaryota</taxon>
        <taxon>Metazoa</taxon>
        <taxon>Ecdysozoa</taxon>
        <taxon>Arthropoda</taxon>
        <taxon>Hexapoda</taxon>
        <taxon>Insecta</taxon>
        <taxon>Pterygota</taxon>
        <taxon>Neoptera</taxon>
        <taxon>Endopterygota</taxon>
        <taxon>Hymenoptera</taxon>
        <taxon>Apocrita</taxon>
        <taxon>Aculeata</taxon>
        <taxon>Formicoidea</taxon>
        <taxon>Formicidae</taxon>
        <taxon>Myrmicinae</taxon>
        <taxon>Trachymyrmex</taxon>
    </lineage>
</organism>
<dbReference type="EMBL" id="KQ978730">
    <property type="protein sequence ID" value="KYN28980.1"/>
    <property type="molecule type" value="Genomic_DNA"/>
</dbReference>
<evidence type="ECO:0000313" key="3">
    <source>
        <dbReference type="Proteomes" id="UP000078492"/>
    </source>
</evidence>
<accession>A0A195EL48</accession>
<sequence length="241" mass="24371">MTDRVPEWISSDDNTRSRGSRTAKAARNILAPASDSPGSSGTLRDDDALGARRSAQRNTTAAVDKVVEVVANGSAVAAATSATATAAAAAAGTAAECGAGGGRGDGSGSGGGGGCADGGGGARGGRKTTWWESRKRRRTEGERAGSADGSCRPSLLDSWRPAYRVVVVSLSTAGSRVEEFPSRSEMLALLLSTVPGGVVTLRPTLPWGSTRNAAGPPLPDGTIPHIDLNSAVWRADKLSDA</sequence>
<reference evidence="2 3" key="1">
    <citation type="submission" date="2015-09" db="EMBL/GenBank/DDBJ databases">
        <title>Trachymyrmex cornetzi WGS genome.</title>
        <authorList>
            <person name="Nygaard S."/>
            <person name="Hu H."/>
            <person name="Boomsma J."/>
            <person name="Zhang G."/>
        </authorList>
    </citation>
    <scope>NUCLEOTIDE SEQUENCE [LARGE SCALE GENOMIC DNA]</scope>
    <source>
        <strain evidence="2">Tcor2-1</strain>
        <tissue evidence="2">Whole body</tissue>
    </source>
</reference>
<dbReference type="AlphaFoldDB" id="A0A195EL48"/>
<keyword evidence="3" id="KW-1185">Reference proteome</keyword>